<feature type="active site" description="Proton acceptor" evidence="4">
    <location>
        <position position="207"/>
    </location>
</feature>
<evidence type="ECO:0000259" key="5">
    <source>
        <dbReference type="PROSITE" id="PS51635"/>
    </source>
</evidence>
<dbReference type="OrthoDB" id="9807112at2"/>
<dbReference type="InterPro" id="IPR002641">
    <property type="entry name" value="PNPLA_dom"/>
</dbReference>
<name>A0A5E4PHP5_9COXI</name>
<organism evidence="6 7">
    <name type="scientific">Aquicella siphonis</name>
    <dbReference type="NCBI Taxonomy" id="254247"/>
    <lineage>
        <taxon>Bacteria</taxon>
        <taxon>Pseudomonadati</taxon>
        <taxon>Pseudomonadota</taxon>
        <taxon>Gammaproteobacteria</taxon>
        <taxon>Legionellales</taxon>
        <taxon>Coxiellaceae</taxon>
        <taxon>Aquicella</taxon>
    </lineage>
</organism>
<keyword evidence="7" id="KW-1185">Reference proteome</keyword>
<feature type="domain" description="PNPLA" evidence="5">
    <location>
        <begin position="14"/>
        <end position="220"/>
    </location>
</feature>
<evidence type="ECO:0000256" key="4">
    <source>
        <dbReference type="PROSITE-ProRule" id="PRU01161"/>
    </source>
</evidence>
<dbReference type="SUPFAM" id="SSF52151">
    <property type="entry name" value="FabD/lysophospholipase-like"/>
    <property type="match status" value="1"/>
</dbReference>
<reference evidence="6 7" key="1">
    <citation type="submission" date="2019-08" db="EMBL/GenBank/DDBJ databases">
        <authorList>
            <person name="Guy L."/>
        </authorList>
    </citation>
    <scope>NUCLEOTIDE SEQUENCE [LARGE SCALE GENOMIC DNA]</scope>
    <source>
        <strain evidence="6 7">SGT-108</strain>
    </source>
</reference>
<protein>
    <recommendedName>
        <fullName evidence="5">PNPLA domain-containing protein</fullName>
    </recommendedName>
</protein>
<dbReference type="GO" id="GO:0016787">
    <property type="term" value="F:hydrolase activity"/>
    <property type="evidence" value="ECO:0007669"/>
    <property type="project" value="UniProtKB-UniRule"/>
</dbReference>
<dbReference type="GO" id="GO:0016042">
    <property type="term" value="P:lipid catabolic process"/>
    <property type="evidence" value="ECO:0007669"/>
    <property type="project" value="UniProtKB-UniRule"/>
</dbReference>
<dbReference type="RefSeq" id="WP_148339118.1">
    <property type="nucleotide sequence ID" value="NZ_LR699119.1"/>
</dbReference>
<gene>
    <name evidence="6" type="ORF">AQUSIP_11430</name>
</gene>
<keyword evidence="3 4" id="KW-0443">Lipid metabolism</keyword>
<evidence type="ECO:0000256" key="1">
    <source>
        <dbReference type="ARBA" id="ARBA00022801"/>
    </source>
</evidence>
<accession>A0A5E4PHP5</accession>
<evidence type="ECO:0000313" key="7">
    <source>
        <dbReference type="Proteomes" id="UP000324194"/>
    </source>
</evidence>
<dbReference type="AlphaFoldDB" id="A0A5E4PHP5"/>
<dbReference type="EMBL" id="LR699119">
    <property type="protein sequence ID" value="VVC75846.1"/>
    <property type="molecule type" value="Genomic_DNA"/>
</dbReference>
<keyword evidence="2 4" id="KW-0442">Lipid degradation</keyword>
<dbReference type="InterPro" id="IPR050301">
    <property type="entry name" value="NTE"/>
</dbReference>
<dbReference type="PANTHER" id="PTHR14226:SF57">
    <property type="entry name" value="BLR7027 PROTEIN"/>
    <property type="match status" value="1"/>
</dbReference>
<proteinExistence type="predicted"/>
<feature type="short sequence motif" description="GXGXXG" evidence="4">
    <location>
        <begin position="18"/>
        <end position="23"/>
    </location>
</feature>
<dbReference type="Gene3D" id="3.40.1090.10">
    <property type="entry name" value="Cytosolic phospholipase A2 catalytic domain"/>
    <property type="match status" value="2"/>
</dbReference>
<dbReference type="InterPro" id="IPR016035">
    <property type="entry name" value="Acyl_Trfase/lysoPLipase"/>
</dbReference>
<evidence type="ECO:0000313" key="6">
    <source>
        <dbReference type="EMBL" id="VVC75846.1"/>
    </source>
</evidence>
<dbReference type="Proteomes" id="UP000324194">
    <property type="component" value="Chromosome 1"/>
</dbReference>
<evidence type="ECO:0000256" key="3">
    <source>
        <dbReference type="ARBA" id="ARBA00023098"/>
    </source>
</evidence>
<keyword evidence="1 4" id="KW-0378">Hydrolase</keyword>
<feature type="active site" description="Nucleophile" evidence="4">
    <location>
        <position position="47"/>
    </location>
</feature>
<dbReference type="PROSITE" id="PS51635">
    <property type="entry name" value="PNPLA"/>
    <property type="match status" value="1"/>
</dbReference>
<feature type="short sequence motif" description="GXSXG" evidence="4">
    <location>
        <begin position="45"/>
        <end position="49"/>
    </location>
</feature>
<dbReference type="InterPro" id="IPR021095">
    <property type="entry name" value="DUF3734"/>
</dbReference>
<dbReference type="KEGG" id="asip:AQUSIP_11430"/>
<dbReference type="Pfam" id="PF01734">
    <property type="entry name" value="Patatin"/>
    <property type="match status" value="1"/>
</dbReference>
<dbReference type="PANTHER" id="PTHR14226">
    <property type="entry name" value="NEUROPATHY TARGET ESTERASE/SWISS CHEESE D.MELANOGASTER"/>
    <property type="match status" value="1"/>
</dbReference>
<evidence type="ECO:0000256" key="2">
    <source>
        <dbReference type="ARBA" id="ARBA00022963"/>
    </source>
</evidence>
<dbReference type="Pfam" id="PF12536">
    <property type="entry name" value="DUF3734"/>
    <property type="match status" value="1"/>
</dbReference>
<sequence length="390" mass="43966">MAETQPVLFDKTVFLLHGGGALGAYQVGVFKGLSEQGYSPDWVIGTSIGAINSAIIAGNPHEQRVSKLQGFWNTIATNIPAAPNSINNITMERMQHEFSAQVTTLTGQPGFFKPRWWNPWLGIESTADKLSYYDTSMLRDTLLEFIDFNLINQKQTRLSMGAVRVATGKLVYFDNTKITITPEHIMASCALPPGFPAVDVDGEFYWDGGLHSNTQLNLLLCEREPIRYLCFMVHLFDAYGTRPTNMDGVYKRQKEITYSSHHKQAIFVYRNIHNLRHAIRVLGENLSPEKKEDPELKKILDLGQTGIIHLARFHCKGKHSELSSKDYEFSLPTILARIKNGCDDVYKVMRNPPWIQPCPDDVGLVLYEVSEHPVVEDSLFDEIANYAAIT</sequence>
<dbReference type="CDD" id="cd07209">
    <property type="entry name" value="Pat_hypo_Ecoli_Z1214_like"/>
    <property type="match status" value="1"/>
</dbReference>
<feature type="short sequence motif" description="DGA/G" evidence="4">
    <location>
        <begin position="207"/>
        <end position="209"/>
    </location>
</feature>